<feature type="transmembrane region" description="Helical" evidence="1">
    <location>
        <begin position="7"/>
        <end position="29"/>
    </location>
</feature>
<name>A0A4Y2FLM3_ARAVE</name>
<dbReference type="Proteomes" id="UP000499080">
    <property type="component" value="Unassembled WGS sequence"/>
</dbReference>
<keyword evidence="3" id="KW-1185">Reference proteome</keyword>
<dbReference type="OrthoDB" id="6468071at2759"/>
<keyword evidence="1" id="KW-0812">Transmembrane</keyword>
<gene>
    <name evidence="2" type="ORF">AVEN_142895_1</name>
</gene>
<keyword evidence="1" id="KW-1133">Transmembrane helix</keyword>
<dbReference type="PROSITE" id="PS51257">
    <property type="entry name" value="PROKAR_LIPOPROTEIN"/>
    <property type="match status" value="1"/>
</dbReference>
<evidence type="ECO:0000256" key="1">
    <source>
        <dbReference type="SAM" id="Phobius"/>
    </source>
</evidence>
<comment type="caution">
    <text evidence="2">The sequence shown here is derived from an EMBL/GenBank/DDBJ whole genome shotgun (WGS) entry which is preliminary data.</text>
</comment>
<sequence length="195" mass="22342">MPRETKLLVYNTYLLPILTYACPIFGYAFKTNIKIIDVQYHSVIRSICNAKWYISNSEIRKALNYPSLKEYIVKIATKFFNSLDTHENAAIQLIPNYTADTKIKSPRNPNSEIRKALNYPSLKEYIVYKNTSKKDCLKPRNTPRKCLHCNSAHTANFTGCPKNPIHRKSFPAPPENSWSDSAVIVYVRALPIAIT</sequence>
<evidence type="ECO:0008006" key="4">
    <source>
        <dbReference type="Google" id="ProtNLM"/>
    </source>
</evidence>
<reference evidence="2 3" key="1">
    <citation type="journal article" date="2019" name="Sci. Rep.">
        <title>Orb-weaving spider Araneus ventricosus genome elucidates the spidroin gene catalogue.</title>
        <authorList>
            <person name="Kono N."/>
            <person name="Nakamura H."/>
            <person name="Ohtoshi R."/>
            <person name="Moran D.A.P."/>
            <person name="Shinohara A."/>
            <person name="Yoshida Y."/>
            <person name="Fujiwara M."/>
            <person name="Mori M."/>
            <person name="Tomita M."/>
            <person name="Arakawa K."/>
        </authorList>
    </citation>
    <scope>NUCLEOTIDE SEQUENCE [LARGE SCALE GENOMIC DNA]</scope>
</reference>
<dbReference type="EMBL" id="BGPR01000979">
    <property type="protein sequence ID" value="GBM41917.1"/>
    <property type="molecule type" value="Genomic_DNA"/>
</dbReference>
<proteinExistence type="predicted"/>
<accession>A0A4Y2FLM3</accession>
<protein>
    <recommendedName>
        <fullName evidence="4">RNA-directed DNA polymerase from mobile element jockey</fullName>
    </recommendedName>
</protein>
<evidence type="ECO:0000313" key="2">
    <source>
        <dbReference type="EMBL" id="GBM41917.1"/>
    </source>
</evidence>
<organism evidence="2 3">
    <name type="scientific">Araneus ventricosus</name>
    <name type="common">Orbweaver spider</name>
    <name type="synonym">Epeira ventricosa</name>
    <dbReference type="NCBI Taxonomy" id="182803"/>
    <lineage>
        <taxon>Eukaryota</taxon>
        <taxon>Metazoa</taxon>
        <taxon>Ecdysozoa</taxon>
        <taxon>Arthropoda</taxon>
        <taxon>Chelicerata</taxon>
        <taxon>Arachnida</taxon>
        <taxon>Araneae</taxon>
        <taxon>Araneomorphae</taxon>
        <taxon>Entelegynae</taxon>
        <taxon>Araneoidea</taxon>
        <taxon>Araneidae</taxon>
        <taxon>Araneus</taxon>
    </lineage>
</organism>
<keyword evidence="1" id="KW-0472">Membrane</keyword>
<evidence type="ECO:0000313" key="3">
    <source>
        <dbReference type="Proteomes" id="UP000499080"/>
    </source>
</evidence>
<dbReference type="AlphaFoldDB" id="A0A4Y2FLM3"/>